<keyword evidence="1" id="KW-0614">Plasmid</keyword>
<evidence type="ECO:0000313" key="1">
    <source>
        <dbReference type="EMBL" id="CCN79959.1"/>
    </source>
</evidence>
<dbReference type="AlphaFoldDB" id="L0R4V7"/>
<dbReference type="EMBL" id="HF545434">
    <property type="protein sequence ID" value="CCN79959.1"/>
    <property type="molecule type" value="Genomic_DNA"/>
</dbReference>
<geneLocation type="plasmid" evidence="1">
    <name>pK1HV</name>
</geneLocation>
<organism evidence="1">
    <name type="scientific">Klebsiella pneumoniae</name>
    <dbReference type="NCBI Taxonomy" id="573"/>
    <lineage>
        <taxon>Bacteria</taxon>
        <taxon>Pseudomonadati</taxon>
        <taxon>Pseudomonadota</taxon>
        <taxon>Gammaproteobacteria</taxon>
        <taxon>Enterobacterales</taxon>
        <taxon>Enterobacteriaceae</taxon>
        <taxon>Klebsiella/Raoultella group</taxon>
        <taxon>Klebsiella</taxon>
        <taxon>Klebsiella pneumoniae complex</taxon>
    </lineage>
</organism>
<name>L0R4V7_KLEPN</name>
<protein>
    <submittedName>
        <fullName evidence="1">Uncharacterized protein</fullName>
    </submittedName>
</protein>
<sequence>MGNEYSAKSIILNKPKNITGNARMGPKMNAIMIVTIYPFINHSLIKCCRIHYMLFLFRMTNCIGQNSSINE</sequence>
<accession>L0R4V7</accession>
<reference evidence="1" key="2">
    <citation type="submission" date="2013-01" db="EMBL/GenBank/DDBJ databases">
        <title>Annotation of 3 multi-drug resistance qnrS1 harbouring plasmids and a widespread of qnrS1-containing transposons circulating in Enterobacteriaceae in Ho Chi Minh City, Vietnam.</title>
        <authorList>
            <person name="Le T.M.V."/>
            <person name="Nguyen T.K.N."/>
            <person name="Campbell J.I."/>
            <person name="Schultsz C."/>
            <person name="Cerdeno-Tarraga A.M."/>
            <person name="Thomson N.R."/>
            <person name="Farrar J.J."/>
            <person name="Baker S."/>
        </authorList>
    </citation>
    <scope>NUCLEOTIDE SEQUENCE [LARGE SCALE GENOMIC DNA]</scope>
    <source>
        <strain evidence="1">K1HV</strain>
        <plasmid evidence="1">pK1HV</plasmid>
    </source>
</reference>
<reference evidence="1" key="1">
    <citation type="submission" date="2012-10" db="EMBL/GenBank/DDBJ databases">
        <authorList>
            <person name="Le V."/>
        </authorList>
    </citation>
    <scope>NUCLEOTIDE SEQUENCE [LARGE SCALE GENOMIC DNA]</scope>
    <source>
        <strain evidence="1">K1HV</strain>
        <plasmid evidence="1">pK1HV</plasmid>
    </source>
</reference>
<proteinExistence type="predicted"/>